<comment type="similarity">
    <text evidence="1 6">Belongs to the methyltransferase superfamily. PrmA family.</text>
</comment>
<dbReference type="NCBIfam" id="TIGR00406">
    <property type="entry name" value="prmA"/>
    <property type="match status" value="1"/>
</dbReference>
<dbReference type="InterPro" id="IPR004498">
    <property type="entry name" value="Ribosomal_PrmA_MeTrfase"/>
</dbReference>
<comment type="subcellular location">
    <subcellularLocation>
        <location evidence="6">Cytoplasm</location>
    </subcellularLocation>
</comment>
<dbReference type="HAMAP" id="MF_00735">
    <property type="entry name" value="Methyltr_PrmA"/>
    <property type="match status" value="1"/>
</dbReference>
<dbReference type="GO" id="GO:0005840">
    <property type="term" value="C:ribosome"/>
    <property type="evidence" value="ECO:0007669"/>
    <property type="project" value="UniProtKB-KW"/>
</dbReference>
<comment type="function">
    <text evidence="6">Methylates ribosomal protein L11.</text>
</comment>
<dbReference type="Pfam" id="PF06325">
    <property type="entry name" value="PrmA"/>
    <property type="match status" value="1"/>
</dbReference>
<sequence>MNFKAITIYTTHEGIDPVTGRLYTLGINGVEIEDKQDFEEFVAENTPNWDYIDESVSEKMSGETKVKAYVADNASGMETIRLIKESMQELKKFDTEGKFGRLDVELSTTSEEEWADNWKQYYKPTKISRQLVIVPEWEQYEAPSGVTAVKINPGAAFGTGTHESTRLCLEFVEEFTTPKTRMLDIGTGSGILAVTALKLGAKSACGIDIDELAVKASMENAALNGVEDRFISRLGNLADNVDGTFNLITANIVADVIIQLIPDIPQHLALGGIFVASGIIDSREEEVRKALADNGLYVFDSKNQKSWVALACKKK</sequence>
<dbReference type="InterPro" id="IPR029063">
    <property type="entry name" value="SAM-dependent_MTases_sf"/>
</dbReference>
<keyword evidence="4 6" id="KW-0808">Transferase</keyword>
<evidence type="ECO:0000256" key="1">
    <source>
        <dbReference type="ARBA" id="ARBA00009741"/>
    </source>
</evidence>
<keyword evidence="5 6" id="KW-0949">S-adenosyl-L-methionine</keyword>
<keyword evidence="8" id="KW-1185">Reference proteome</keyword>
<dbReference type="EC" id="2.1.1.-" evidence="6"/>
<feature type="binding site" evidence="6">
    <location>
        <position position="186"/>
    </location>
    <ligand>
        <name>S-adenosyl-L-methionine</name>
        <dbReference type="ChEBI" id="CHEBI:59789"/>
    </ligand>
</feature>
<dbReference type="KEGG" id="ccel:CCDG5_1808"/>
<evidence type="ECO:0000256" key="5">
    <source>
        <dbReference type="ARBA" id="ARBA00022691"/>
    </source>
</evidence>
<reference evidence="8" key="1">
    <citation type="submission" date="2014-07" db="EMBL/GenBank/DDBJ databases">
        <authorList>
            <person name="Wibberg D."/>
        </authorList>
    </citation>
    <scope>NUCLEOTIDE SEQUENCE [LARGE SCALE GENOMIC DNA]</scope>
    <source>
        <strain evidence="8">DG5</strain>
    </source>
</reference>
<keyword evidence="3 6" id="KW-0489">Methyltransferase</keyword>
<dbReference type="GO" id="GO:0032259">
    <property type="term" value="P:methylation"/>
    <property type="evidence" value="ECO:0007669"/>
    <property type="project" value="UniProtKB-KW"/>
</dbReference>
<proteinExistence type="inferred from homology"/>
<evidence type="ECO:0000256" key="2">
    <source>
        <dbReference type="ARBA" id="ARBA00022490"/>
    </source>
</evidence>
<keyword evidence="7" id="KW-0689">Ribosomal protein</keyword>
<dbReference type="InterPro" id="IPR050078">
    <property type="entry name" value="Ribosomal_L11_MeTrfase_PrmA"/>
</dbReference>
<dbReference type="PANTHER" id="PTHR43648">
    <property type="entry name" value="ELECTRON TRANSFER FLAVOPROTEIN BETA SUBUNIT LYSINE METHYLTRANSFERASE"/>
    <property type="match status" value="1"/>
</dbReference>
<keyword evidence="7" id="KW-0687">Ribonucleoprotein</keyword>
<evidence type="ECO:0000313" key="7">
    <source>
        <dbReference type="EMBL" id="CDZ24906.1"/>
    </source>
</evidence>
<accession>A0A078KMH8</accession>
<dbReference type="EMBL" id="LM995447">
    <property type="protein sequence ID" value="CDZ24906.1"/>
    <property type="molecule type" value="Genomic_DNA"/>
</dbReference>
<comment type="catalytic activity">
    <reaction evidence="6">
        <text>L-lysyl-[protein] + 3 S-adenosyl-L-methionine = N(6),N(6),N(6)-trimethyl-L-lysyl-[protein] + 3 S-adenosyl-L-homocysteine + 3 H(+)</text>
        <dbReference type="Rhea" id="RHEA:54192"/>
        <dbReference type="Rhea" id="RHEA-COMP:9752"/>
        <dbReference type="Rhea" id="RHEA-COMP:13826"/>
        <dbReference type="ChEBI" id="CHEBI:15378"/>
        <dbReference type="ChEBI" id="CHEBI:29969"/>
        <dbReference type="ChEBI" id="CHEBI:57856"/>
        <dbReference type="ChEBI" id="CHEBI:59789"/>
        <dbReference type="ChEBI" id="CHEBI:61961"/>
    </reaction>
</comment>
<protein>
    <recommendedName>
        <fullName evidence="6">Ribosomal protein L11 methyltransferase</fullName>
        <shortName evidence="6">L11 Mtase</shortName>
        <ecNumber evidence="6">2.1.1.-</ecNumber>
    </recommendedName>
</protein>
<evidence type="ECO:0000256" key="3">
    <source>
        <dbReference type="ARBA" id="ARBA00022603"/>
    </source>
</evidence>
<dbReference type="PIRSF" id="PIRSF000401">
    <property type="entry name" value="RPL11_MTase"/>
    <property type="match status" value="1"/>
</dbReference>
<feature type="binding site" evidence="6">
    <location>
        <position position="208"/>
    </location>
    <ligand>
        <name>S-adenosyl-L-methionine</name>
        <dbReference type="ChEBI" id="CHEBI:59789"/>
    </ligand>
</feature>
<dbReference type="AlphaFoldDB" id="A0A078KMH8"/>
<feature type="binding site" evidence="6">
    <location>
        <position position="165"/>
    </location>
    <ligand>
        <name>S-adenosyl-L-methionine</name>
        <dbReference type="ChEBI" id="CHEBI:59789"/>
    </ligand>
</feature>
<dbReference type="OrthoDB" id="9785995at2"/>
<keyword evidence="2 6" id="KW-0963">Cytoplasm</keyword>
<dbReference type="GO" id="GO:0005737">
    <property type="term" value="C:cytoplasm"/>
    <property type="evidence" value="ECO:0007669"/>
    <property type="project" value="UniProtKB-SubCell"/>
</dbReference>
<dbReference type="PATRIC" id="fig|29343.3.peg.1898"/>
<dbReference type="HOGENOM" id="CLU_049382_0_1_9"/>
<dbReference type="CDD" id="cd02440">
    <property type="entry name" value="AdoMet_MTases"/>
    <property type="match status" value="1"/>
</dbReference>
<evidence type="ECO:0000256" key="4">
    <source>
        <dbReference type="ARBA" id="ARBA00022679"/>
    </source>
</evidence>
<gene>
    <name evidence="6 7" type="primary">prmA</name>
    <name evidence="7" type="ORF">CCDG5_1808</name>
</gene>
<evidence type="ECO:0000313" key="8">
    <source>
        <dbReference type="Proteomes" id="UP000032431"/>
    </source>
</evidence>
<dbReference type="STRING" id="29343.CCDG5_1808"/>
<evidence type="ECO:0000256" key="6">
    <source>
        <dbReference type="HAMAP-Rule" id="MF_00735"/>
    </source>
</evidence>
<dbReference type="PANTHER" id="PTHR43648:SF1">
    <property type="entry name" value="ELECTRON TRANSFER FLAVOPROTEIN BETA SUBUNIT LYSINE METHYLTRANSFERASE"/>
    <property type="match status" value="1"/>
</dbReference>
<dbReference type="Proteomes" id="UP000032431">
    <property type="component" value="Chromosome I"/>
</dbReference>
<dbReference type="GO" id="GO:0016279">
    <property type="term" value="F:protein-lysine N-methyltransferase activity"/>
    <property type="evidence" value="ECO:0007669"/>
    <property type="project" value="RHEA"/>
</dbReference>
<feature type="binding site" evidence="6">
    <location>
        <position position="251"/>
    </location>
    <ligand>
        <name>S-adenosyl-L-methionine</name>
        <dbReference type="ChEBI" id="CHEBI:59789"/>
    </ligand>
</feature>
<name>A0A078KMH8_9FIRM</name>
<organism evidence="7 8">
    <name type="scientific">[Clostridium] cellulosi</name>
    <dbReference type="NCBI Taxonomy" id="29343"/>
    <lineage>
        <taxon>Bacteria</taxon>
        <taxon>Bacillati</taxon>
        <taxon>Bacillota</taxon>
        <taxon>Clostridia</taxon>
        <taxon>Eubacteriales</taxon>
        <taxon>Oscillospiraceae</taxon>
        <taxon>Oscillospiraceae incertae sedis</taxon>
    </lineage>
</organism>
<dbReference type="Gene3D" id="3.40.50.150">
    <property type="entry name" value="Vaccinia Virus protein VP39"/>
    <property type="match status" value="1"/>
</dbReference>
<dbReference type="SUPFAM" id="SSF53335">
    <property type="entry name" value="S-adenosyl-L-methionine-dependent methyltransferases"/>
    <property type="match status" value="1"/>
</dbReference>